<dbReference type="InterPro" id="IPR025955">
    <property type="entry name" value="TraC/Conjuga_ATPase"/>
</dbReference>
<reference evidence="1" key="1">
    <citation type="journal article" date="2017" name="Antimicrob. Agents Chemother.">
        <title>Enterobacter cloacae Complex Isolates Harboring blaNMC-A or blaIMI-Type Class A Carbapenemase Genes on Novel Chromosomal Integrative Elements and Plasmids.</title>
        <authorList>
            <person name="Boyd D.A."/>
            <person name="Mataseje L.F."/>
            <person name="Davidson R."/>
            <person name="Delport J.A."/>
            <person name="Fuller J."/>
            <person name="Hoang L."/>
            <person name="Lefebvre B."/>
            <person name="Levett P.N."/>
            <person name="Roscoe D.L."/>
            <person name="Willey B.M."/>
            <person name="Mulvey M.R."/>
        </authorList>
    </citation>
    <scope>NUCLEOTIDE SEQUENCE</scope>
    <source>
        <strain evidence="1">N13-1531</strain>
        <plasmid evidence="1">pIMI-5</plasmid>
    </source>
</reference>
<geneLocation type="plasmid" evidence="1">
    <name>pIMI-5</name>
</geneLocation>
<protein>
    <submittedName>
        <fullName evidence="1">TraC conjugal transfer protein</fullName>
    </submittedName>
</protein>
<dbReference type="EMBL" id="KX858825">
    <property type="protein sequence ID" value="AQX35401.1"/>
    <property type="molecule type" value="Genomic_DNA"/>
</dbReference>
<dbReference type="Pfam" id="PF11130">
    <property type="entry name" value="TraC_F_IV"/>
    <property type="match status" value="1"/>
</dbReference>
<dbReference type="AlphaFoldDB" id="A0A1S6XY93"/>
<sequence>MSFVDSLMDMLKNGKEEDGAATARNNLSQTWDYPSLVAALPYRYYDDKNEIFVNAGSAGFIMEAAPLPGANEQVMAALDDMLRKKLPRQTPVTVIMLASKCVGERIDRGVSNDMWKPSHVLRGAILALYEMSQEERLAIIMKAAGKAKNH</sequence>
<accession>A0A1S6XY93</accession>
<organism evidence="1">
    <name type="scientific">Enterobacter cloacae</name>
    <dbReference type="NCBI Taxonomy" id="550"/>
    <lineage>
        <taxon>Bacteria</taxon>
        <taxon>Pseudomonadati</taxon>
        <taxon>Pseudomonadota</taxon>
        <taxon>Gammaproteobacteria</taxon>
        <taxon>Enterobacterales</taxon>
        <taxon>Enterobacteriaceae</taxon>
        <taxon>Enterobacter</taxon>
        <taxon>Enterobacter cloacae complex</taxon>
    </lineage>
</organism>
<evidence type="ECO:0000313" key="1">
    <source>
        <dbReference type="EMBL" id="AQX35401.1"/>
    </source>
</evidence>
<name>A0A1S6XY93_ENTCL</name>
<keyword evidence="1" id="KW-0614">Plasmid</keyword>
<proteinExistence type="predicted"/>
<gene>
    <name evidence="1" type="primary">traC</name>
    <name evidence="1" type="ORF">PIMI5_00088</name>
</gene>